<evidence type="ECO:0000256" key="2">
    <source>
        <dbReference type="ARBA" id="ARBA00022679"/>
    </source>
</evidence>
<dbReference type="PANTHER" id="PTHR21599">
    <property type="entry name" value="GLYCERATE KINASE"/>
    <property type="match status" value="1"/>
</dbReference>
<evidence type="ECO:0000313" key="6">
    <source>
        <dbReference type="Proteomes" id="UP001157114"/>
    </source>
</evidence>
<comment type="similarity">
    <text evidence="1 4">Belongs to the glycerate kinase type-1 family.</text>
</comment>
<proteinExistence type="inferred from homology"/>
<dbReference type="InterPro" id="IPR018193">
    <property type="entry name" value="Glyc_kinase_flavodox-like_fold"/>
</dbReference>
<dbReference type="Gene3D" id="3.40.50.10350">
    <property type="entry name" value="Glycerate kinase, domain 1"/>
    <property type="match status" value="1"/>
</dbReference>
<gene>
    <name evidence="5" type="ORF">MU1_10250</name>
</gene>
<dbReference type="PIRSF" id="PIRSF006078">
    <property type="entry name" value="GlxK"/>
    <property type="match status" value="1"/>
</dbReference>
<keyword evidence="2 4" id="KW-0808">Transferase</keyword>
<keyword evidence="3 4" id="KW-0418">Kinase</keyword>
<dbReference type="Proteomes" id="UP001157114">
    <property type="component" value="Unassembled WGS sequence"/>
</dbReference>
<name>A0ABQ6GAR9_9BACL</name>
<dbReference type="PANTHER" id="PTHR21599:SF0">
    <property type="entry name" value="GLYCERATE KINASE"/>
    <property type="match status" value="1"/>
</dbReference>
<dbReference type="Pfam" id="PF02595">
    <property type="entry name" value="Gly_kinase"/>
    <property type="match status" value="1"/>
</dbReference>
<evidence type="ECO:0000256" key="1">
    <source>
        <dbReference type="ARBA" id="ARBA00006284"/>
    </source>
</evidence>
<organism evidence="5 6">
    <name type="scientific">Paenibacillus glycanilyticus</name>
    <dbReference type="NCBI Taxonomy" id="126569"/>
    <lineage>
        <taxon>Bacteria</taxon>
        <taxon>Bacillati</taxon>
        <taxon>Bacillota</taxon>
        <taxon>Bacilli</taxon>
        <taxon>Bacillales</taxon>
        <taxon>Paenibacillaceae</taxon>
        <taxon>Paenibacillus</taxon>
    </lineage>
</organism>
<protein>
    <submittedName>
        <fullName evidence="5">Glycerate kinase</fullName>
    </submittedName>
</protein>
<dbReference type="InterPro" id="IPR036129">
    <property type="entry name" value="Glycerate_kinase_sf"/>
</dbReference>
<dbReference type="SUPFAM" id="SSF110738">
    <property type="entry name" value="Glycerate kinase I"/>
    <property type="match status" value="1"/>
</dbReference>
<sequence length="383" mass="41179">MKIIISPDSFKGSMTTMDAADQIEAGIRAVYPQAETWKIPMADGGEGTVDTLLALVGGEKIKHHVHDPCGRPITASYCWSEKSKTAIIETAAASGLTLVPESERVPERLTTYGTGQLIKHALDQGAAKIILGLGGSATVDGGAGCLQALGVKFFDGDNKELQGSGQMLATVERIEFADIDPRLHQVDFVIASDVKNPLLGDQGAVYVFGPQKGLQPSNLDEYENKMRSFADQVKQSTGRDERHQAGAGAAGGLGFGLMSFLPKLQVMSGFELIANLSHLEELMKQADLIITGEGKFDSQSYQGKVPVGISRMAMPYQVPVVVFTGKIEGNASNAQMEGIRMVIPIVDQAMTLDQAMVQGKPLLFRSVKRFFETIRLTKESFVG</sequence>
<comment type="caution">
    <text evidence="5">The sequence shown here is derived from an EMBL/GenBank/DDBJ whole genome shotgun (WGS) entry which is preliminary data.</text>
</comment>
<dbReference type="Gene3D" id="3.90.1510.10">
    <property type="entry name" value="Glycerate kinase, domain 2"/>
    <property type="match status" value="1"/>
</dbReference>
<dbReference type="InterPro" id="IPR018197">
    <property type="entry name" value="Glycerate_kinase_RE-like"/>
</dbReference>
<evidence type="ECO:0000256" key="3">
    <source>
        <dbReference type="ARBA" id="ARBA00022777"/>
    </source>
</evidence>
<dbReference type="GO" id="GO:0016301">
    <property type="term" value="F:kinase activity"/>
    <property type="evidence" value="ECO:0007669"/>
    <property type="project" value="UniProtKB-KW"/>
</dbReference>
<dbReference type="NCBIfam" id="TIGR00045">
    <property type="entry name" value="glycerate kinase"/>
    <property type="match status" value="1"/>
</dbReference>
<dbReference type="InterPro" id="IPR004381">
    <property type="entry name" value="Glycerate_kinase"/>
</dbReference>
<evidence type="ECO:0000313" key="5">
    <source>
        <dbReference type="EMBL" id="GLX66681.1"/>
    </source>
</evidence>
<dbReference type="EMBL" id="BSSQ01000004">
    <property type="protein sequence ID" value="GLX66681.1"/>
    <property type="molecule type" value="Genomic_DNA"/>
</dbReference>
<dbReference type="RefSeq" id="WP_284237396.1">
    <property type="nucleotide sequence ID" value="NZ_BSSQ01000004.1"/>
</dbReference>
<reference evidence="5 6" key="1">
    <citation type="submission" date="2023-03" db="EMBL/GenBank/DDBJ databases">
        <title>Draft genome sequence of the bacteria which degrade cell wall of Tricholomamatutake.</title>
        <authorList>
            <person name="Konishi Y."/>
            <person name="Fukuta Y."/>
            <person name="Shirasaka N."/>
        </authorList>
    </citation>
    <scope>NUCLEOTIDE SEQUENCE [LARGE SCALE GENOMIC DNA]</scope>
    <source>
        <strain evidence="6">mu1</strain>
    </source>
</reference>
<keyword evidence="6" id="KW-1185">Reference proteome</keyword>
<accession>A0ABQ6GAR9</accession>
<evidence type="ECO:0000256" key="4">
    <source>
        <dbReference type="PIRNR" id="PIRNR006078"/>
    </source>
</evidence>